<keyword evidence="3" id="KW-0677">Repeat</keyword>
<evidence type="ECO:0000313" key="6">
    <source>
        <dbReference type="EMBL" id="GAN15130.1"/>
    </source>
</evidence>
<gene>
    <name evidence="6" type="ORF">SP6_51_00030</name>
</gene>
<dbReference type="InterPro" id="IPR018357">
    <property type="entry name" value="Hexapep_transf_CS"/>
</dbReference>
<dbReference type="PROSITE" id="PS00101">
    <property type="entry name" value="HEXAPEP_TRANSFERASES"/>
    <property type="match status" value="1"/>
</dbReference>
<keyword evidence="4 5" id="KW-0012">Acyltransferase</keyword>
<reference evidence="6 7" key="1">
    <citation type="submission" date="2014-08" db="EMBL/GenBank/DDBJ databases">
        <title>Whole genome shotgun sequence of Sphingomonas paucimobilis NBRC 13935.</title>
        <authorList>
            <person name="Hosoyama A."/>
            <person name="Hashimoto M."/>
            <person name="Hosoyama Y."/>
            <person name="Noguchi M."/>
            <person name="Uohara A."/>
            <person name="Ohji S."/>
            <person name="Katano-Makiyama Y."/>
            <person name="Ichikawa N."/>
            <person name="Kimura A."/>
            <person name="Yamazoe A."/>
            <person name="Fujita N."/>
        </authorList>
    </citation>
    <scope>NUCLEOTIDE SEQUENCE [LARGE SCALE GENOMIC DNA]</scope>
    <source>
        <strain evidence="6 7">NBRC 13935</strain>
    </source>
</reference>
<comment type="similarity">
    <text evidence="1 5">Belongs to the transferase hexapeptide repeat family.</text>
</comment>
<evidence type="ECO:0000313" key="7">
    <source>
        <dbReference type="Proteomes" id="UP000032025"/>
    </source>
</evidence>
<dbReference type="RefSeq" id="WP_007404693.1">
    <property type="nucleotide sequence ID" value="NZ_BBJS01000051.1"/>
</dbReference>
<accession>A0A0C9M4U1</accession>
<sequence length="175" mass="18765">MTQPISLFAQIREDRALYREGWWAQGLWALAIYRLAAARYARPRGVVRSLWGAVAKLGGKWAECVCGISLPDCATIGRRLRIEHFGGIIVHGAAVIGDDCVLRQNVTLGNRSEDRPMEAPVLGDRVQVGAGAVILGAIRIGDDAIIGANAVVLHDVPAGAVAVGNPARILERRRA</sequence>
<dbReference type="InterPro" id="IPR045304">
    <property type="entry name" value="LbH_SAT"/>
</dbReference>
<protein>
    <recommendedName>
        <fullName evidence="5">Serine acetyltransferase</fullName>
        <ecNumber evidence="5">2.3.1.30</ecNumber>
    </recommendedName>
</protein>
<evidence type="ECO:0000256" key="4">
    <source>
        <dbReference type="ARBA" id="ARBA00023315"/>
    </source>
</evidence>
<dbReference type="Proteomes" id="UP000032025">
    <property type="component" value="Unassembled WGS sequence"/>
</dbReference>
<name>A0A0C9M4U1_SPHPI</name>
<evidence type="ECO:0000256" key="2">
    <source>
        <dbReference type="ARBA" id="ARBA00022679"/>
    </source>
</evidence>
<organism evidence="6 7">
    <name type="scientific">Sphingomonas paucimobilis NBRC 13935</name>
    <dbReference type="NCBI Taxonomy" id="1219050"/>
    <lineage>
        <taxon>Bacteria</taxon>
        <taxon>Pseudomonadati</taxon>
        <taxon>Pseudomonadota</taxon>
        <taxon>Alphaproteobacteria</taxon>
        <taxon>Sphingomonadales</taxon>
        <taxon>Sphingomonadaceae</taxon>
        <taxon>Sphingomonas</taxon>
    </lineage>
</organism>
<evidence type="ECO:0000256" key="1">
    <source>
        <dbReference type="ARBA" id="ARBA00007274"/>
    </source>
</evidence>
<dbReference type="Gene3D" id="2.160.10.10">
    <property type="entry name" value="Hexapeptide repeat proteins"/>
    <property type="match status" value="1"/>
</dbReference>
<dbReference type="InterPro" id="IPR005881">
    <property type="entry name" value="Ser_O-AcTrfase"/>
</dbReference>
<dbReference type="CDD" id="cd03354">
    <property type="entry name" value="LbH_SAT"/>
    <property type="match status" value="1"/>
</dbReference>
<dbReference type="GO" id="GO:0006535">
    <property type="term" value="P:cysteine biosynthetic process from serine"/>
    <property type="evidence" value="ECO:0007669"/>
    <property type="project" value="InterPro"/>
</dbReference>
<comment type="caution">
    <text evidence="6">The sequence shown here is derived from an EMBL/GenBank/DDBJ whole genome shotgun (WGS) entry which is preliminary data.</text>
</comment>
<dbReference type="EMBL" id="BBJS01000051">
    <property type="protein sequence ID" value="GAN15130.1"/>
    <property type="molecule type" value="Genomic_DNA"/>
</dbReference>
<keyword evidence="7" id="KW-1185">Reference proteome</keyword>
<dbReference type="SUPFAM" id="SSF51161">
    <property type="entry name" value="Trimeric LpxA-like enzymes"/>
    <property type="match status" value="1"/>
</dbReference>
<dbReference type="InterPro" id="IPR001451">
    <property type="entry name" value="Hexapep"/>
</dbReference>
<dbReference type="GO" id="GO:0005737">
    <property type="term" value="C:cytoplasm"/>
    <property type="evidence" value="ECO:0007669"/>
    <property type="project" value="InterPro"/>
</dbReference>
<keyword evidence="2 5" id="KW-0808">Transferase</keyword>
<dbReference type="PIRSF" id="PIRSF000441">
    <property type="entry name" value="CysE"/>
    <property type="match status" value="1"/>
</dbReference>
<dbReference type="EC" id="2.3.1.30" evidence="5"/>
<dbReference type="PANTHER" id="PTHR42811">
    <property type="entry name" value="SERINE ACETYLTRANSFERASE"/>
    <property type="match status" value="1"/>
</dbReference>
<dbReference type="InterPro" id="IPR011004">
    <property type="entry name" value="Trimer_LpxA-like_sf"/>
</dbReference>
<dbReference type="GeneID" id="78528525"/>
<evidence type="ECO:0000256" key="5">
    <source>
        <dbReference type="PIRNR" id="PIRNR000441"/>
    </source>
</evidence>
<dbReference type="AlphaFoldDB" id="A0A0C9M4U1"/>
<dbReference type="Pfam" id="PF00132">
    <property type="entry name" value="Hexapep"/>
    <property type="match status" value="1"/>
</dbReference>
<comment type="catalytic activity">
    <reaction evidence="5">
        <text>L-serine + acetyl-CoA = O-acetyl-L-serine + CoA</text>
        <dbReference type="Rhea" id="RHEA:24560"/>
        <dbReference type="ChEBI" id="CHEBI:33384"/>
        <dbReference type="ChEBI" id="CHEBI:57287"/>
        <dbReference type="ChEBI" id="CHEBI:57288"/>
        <dbReference type="ChEBI" id="CHEBI:58340"/>
        <dbReference type="EC" id="2.3.1.30"/>
    </reaction>
</comment>
<evidence type="ECO:0000256" key="3">
    <source>
        <dbReference type="ARBA" id="ARBA00022737"/>
    </source>
</evidence>
<proteinExistence type="inferred from homology"/>
<dbReference type="GO" id="GO:0009001">
    <property type="term" value="F:serine O-acetyltransferase activity"/>
    <property type="evidence" value="ECO:0007669"/>
    <property type="project" value="UniProtKB-EC"/>
</dbReference>